<dbReference type="GO" id="GO:0005634">
    <property type="term" value="C:nucleus"/>
    <property type="evidence" value="ECO:0007669"/>
    <property type="project" value="TreeGrafter"/>
</dbReference>
<dbReference type="Gene3D" id="2.60.40.790">
    <property type="match status" value="1"/>
</dbReference>
<dbReference type="GO" id="GO:0009408">
    <property type="term" value="P:response to heat"/>
    <property type="evidence" value="ECO:0007669"/>
    <property type="project" value="TreeGrafter"/>
</dbReference>
<dbReference type="GO" id="GO:0042026">
    <property type="term" value="P:protein refolding"/>
    <property type="evidence" value="ECO:0007669"/>
    <property type="project" value="TreeGrafter"/>
</dbReference>
<keyword evidence="5" id="KW-1185">Reference proteome</keyword>
<dbReference type="CDD" id="cd06526">
    <property type="entry name" value="metazoan_ACD"/>
    <property type="match status" value="1"/>
</dbReference>
<evidence type="ECO:0000313" key="4">
    <source>
        <dbReference type="EMBL" id="KAF2906146.1"/>
    </source>
</evidence>
<dbReference type="PANTHER" id="PTHR45640:SF34">
    <property type="entry name" value="PROTEIN LETHAL(2)ESSENTIAL FOR LIFE"/>
    <property type="match status" value="1"/>
</dbReference>
<dbReference type="PANTHER" id="PTHR45640">
    <property type="entry name" value="HEAT SHOCK PROTEIN HSP-12.2-RELATED"/>
    <property type="match status" value="1"/>
</dbReference>
<proteinExistence type="inferred from homology"/>
<organism evidence="4 5">
    <name type="scientific">Ignelater luminosus</name>
    <name type="common">Cucubano</name>
    <name type="synonym">Pyrophorus luminosus</name>
    <dbReference type="NCBI Taxonomy" id="2038154"/>
    <lineage>
        <taxon>Eukaryota</taxon>
        <taxon>Metazoa</taxon>
        <taxon>Ecdysozoa</taxon>
        <taxon>Arthropoda</taxon>
        <taxon>Hexapoda</taxon>
        <taxon>Insecta</taxon>
        <taxon>Pterygota</taxon>
        <taxon>Neoptera</taxon>
        <taxon>Endopterygota</taxon>
        <taxon>Coleoptera</taxon>
        <taxon>Polyphaga</taxon>
        <taxon>Elateriformia</taxon>
        <taxon>Elateroidea</taxon>
        <taxon>Elateridae</taxon>
        <taxon>Agrypninae</taxon>
        <taxon>Pyrophorini</taxon>
        <taxon>Ignelater</taxon>
    </lineage>
</organism>
<dbReference type="Proteomes" id="UP000801492">
    <property type="component" value="Unassembled WGS sequence"/>
</dbReference>
<dbReference type="OrthoDB" id="6716593at2759"/>
<accession>A0A8K0DL14</accession>
<dbReference type="SUPFAM" id="SSF49764">
    <property type="entry name" value="HSP20-like chaperones"/>
    <property type="match status" value="1"/>
</dbReference>
<dbReference type="GO" id="GO:0005737">
    <property type="term" value="C:cytoplasm"/>
    <property type="evidence" value="ECO:0007669"/>
    <property type="project" value="TreeGrafter"/>
</dbReference>
<comment type="caution">
    <text evidence="4">The sequence shown here is derived from an EMBL/GenBank/DDBJ whole genome shotgun (WGS) entry which is preliminary data.</text>
</comment>
<comment type="similarity">
    <text evidence="1 2">Belongs to the small heat shock protein (HSP20) family.</text>
</comment>
<dbReference type="InterPro" id="IPR002068">
    <property type="entry name" value="A-crystallin/Hsp20_dom"/>
</dbReference>
<dbReference type="Pfam" id="PF00011">
    <property type="entry name" value="HSP20"/>
    <property type="match status" value="1"/>
</dbReference>
<evidence type="ECO:0000256" key="2">
    <source>
        <dbReference type="RuleBase" id="RU003616"/>
    </source>
</evidence>
<evidence type="ECO:0000256" key="1">
    <source>
        <dbReference type="PROSITE-ProRule" id="PRU00285"/>
    </source>
</evidence>
<gene>
    <name evidence="4" type="ORF">ILUMI_00038</name>
</gene>
<dbReference type="AlphaFoldDB" id="A0A8K0DL14"/>
<name>A0A8K0DL14_IGNLU</name>
<dbReference type="InterPro" id="IPR008978">
    <property type="entry name" value="HSP20-like_chaperone"/>
</dbReference>
<reference evidence="4" key="1">
    <citation type="submission" date="2019-08" db="EMBL/GenBank/DDBJ databases">
        <title>The genome of the North American firefly Photinus pyralis.</title>
        <authorList>
            <consortium name="Photinus pyralis genome working group"/>
            <person name="Fallon T.R."/>
            <person name="Sander Lower S.E."/>
            <person name="Weng J.-K."/>
        </authorList>
    </citation>
    <scope>NUCLEOTIDE SEQUENCE</scope>
    <source>
        <strain evidence="4">TRF0915ILg1</strain>
        <tissue evidence="4">Whole body</tissue>
    </source>
</reference>
<evidence type="ECO:0000313" key="5">
    <source>
        <dbReference type="Proteomes" id="UP000801492"/>
    </source>
</evidence>
<feature type="domain" description="SHSP" evidence="3">
    <location>
        <begin position="46"/>
        <end position="146"/>
    </location>
</feature>
<dbReference type="PROSITE" id="PS01031">
    <property type="entry name" value="SHSP"/>
    <property type="match status" value="1"/>
</dbReference>
<evidence type="ECO:0000259" key="3">
    <source>
        <dbReference type="PROSITE" id="PS01031"/>
    </source>
</evidence>
<protein>
    <recommendedName>
        <fullName evidence="3">SHSP domain-containing protein</fullName>
    </recommendedName>
</protein>
<sequence>MPKPETYAIDIPITEYLQFLEDPHFAVVRSTLSPAWTTEQCYCCTDDEPVDSNNMDNITFHNDRFEVVVNVKGYEPQEIRCNVSPDMIQLIAQHDGTASNSQGGVVQRNMSMDRSYQLPQIVNPELATCCLSSDGILVISAPWGIK</sequence>
<dbReference type="GO" id="GO:0051082">
    <property type="term" value="F:unfolded protein binding"/>
    <property type="evidence" value="ECO:0007669"/>
    <property type="project" value="TreeGrafter"/>
</dbReference>
<dbReference type="InterPro" id="IPR001436">
    <property type="entry name" value="Alpha-crystallin/sHSP_animal"/>
</dbReference>
<dbReference type="EMBL" id="VTPC01000012">
    <property type="protein sequence ID" value="KAF2906146.1"/>
    <property type="molecule type" value="Genomic_DNA"/>
</dbReference>